<sequence>MESIRKLLKFLNSNRGRVYCIPSLKGNFPKGERPATDLKIFWQLSNFLSSIFPFCHQSLPERILKNPKSYLDFPFFFMQIMCSTFFLNEFS</sequence>
<protein>
    <submittedName>
        <fullName evidence="1">Uncharacterized protein</fullName>
    </submittedName>
</protein>
<reference evidence="1 2" key="2">
    <citation type="journal article" date="2022" name="Mol. Ecol. Resour.">
        <title>The genomes of chicory, endive, great burdock and yacon provide insights into Asteraceae paleo-polyploidization history and plant inulin production.</title>
        <authorList>
            <person name="Fan W."/>
            <person name="Wang S."/>
            <person name="Wang H."/>
            <person name="Wang A."/>
            <person name="Jiang F."/>
            <person name="Liu H."/>
            <person name="Zhao H."/>
            <person name="Xu D."/>
            <person name="Zhang Y."/>
        </authorList>
    </citation>
    <scope>NUCLEOTIDE SEQUENCE [LARGE SCALE GENOMIC DNA]</scope>
    <source>
        <strain evidence="2">cv. Niubang</strain>
    </source>
</reference>
<accession>A0ACB9FQL1</accession>
<name>A0ACB9FQL1_ARCLA</name>
<reference evidence="2" key="1">
    <citation type="journal article" date="2022" name="Mol. Ecol. Resour.">
        <title>The genomes of chicory, endive, great burdock and yacon provide insights into Asteraceae palaeo-polyploidization history and plant inulin production.</title>
        <authorList>
            <person name="Fan W."/>
            <person name="Wang S."/>
            <person name="Wang H."/>
            <person name="Wang A."/>
            <person name="Jiang F."/>
            <person name="Liu H."/>
            <person name="Zhao H."/>
            <person name="Xu D."/>
            <person name="Zhang Y."/>
        </authorList>
    </citation>
    <scope>NUCLEOTIDE SEQUENCE [LARGE SCALE GENOMIC DNA]</scope>
    <source>
        <strain evidence="2">cv. Niubang</strain>
    </source>
</reference>
<evidence type="ECO:0000313" key="1">
    <source>
        <dbReference type="EMBL" id="KAI3773105.1"/>
    </source>
</evidence>
<dbReference type="EMBL" id="CM042047">
    <property type="protein sequence ID" value="KAI3773105.1"/>
    <property type="molecule type" value="Genomic_DNA"/>
</dbReference>
<proteinExistence type="predicted"/>
<organism evidence="1 2">
    <name type="scientific">Arctium lappa</name>
    <name type="common">Greater burdock</name>
    <name type="synonym">Lappa major</name>
    <dbReference type="NCBI Taxonomy" id="4217"/>
    <lineage>
        <taxon>Eukaryota</taxon>
        <taxon>Viridiplantae</taxon>
        <taxon>Streptophyta</taxon>
        <taxon>Embryophyta</taxon>
        <taxon>Tracheophyta</taxon>
        <taxon>Spermatophyta</taxon>
        <taxon>Magnoliopsida</taxon>
        <taxon>eudicotyledons</taxon>
        <taxon>Gunneridae</taxon>
        <taxon>Pentapetalae</taxon>
        <taxon>asterids</taxon>
        <taxon>campanulids</taxon>
        <taxon>Asterales</taxon>
        <taxon>Asteraceae</taxon>
        <taxon>Carduoideae</taxon>
        <taxon>Cardueae</taxon>
        <taxon>Arctiinae</taxon>
        <taxon>Arctium</taxon>
    </lineage>
</organism>
<evidence type="ECO:0000313" key="2">
    <source>
        <dbReference type="Proteomes" id="UP001055879"/>
    </source>
</evidence>
<keyword evidence="2" id="KW-1185">Reference proteome</keyword>
<gene>
    <name evidence="1" type="ORF">L6452_04304</name>
</gene>
<comment type="caution">
    <text evidence="1">The sequence shown here is derived from an EMBL/GenBank/DDBJ whole genome shotgun (WGS) entry which is preliminary data.</text>
</comment>
<dbReference type="Proteomes" id="UP001055879">
    <property type="component" value="Linkage Group LG01"/>
</dbReference>